<organism evidence="3 4">
    <name type="scientific">Lachnospira pectinoschiza</name>
    <dbReference type="NCBI Taxonomy" id="28052"/>
    <lineage>
        <taxon>Bacteria</taxon>
        <taxon>Bacillati</taxon>
        <taxon>Bacillota</taxon>
        <taxon>Clostridia</taxon>
        <taxon>Lachnospirales</taxon>
        <taxon>Lachnospiraceae</taxon>
        <taxon>Lachnospira</taxon>
    </lineage>
</organism>
<dbReference type="Proteomes" id="UP000187651">
    <property type="component" value="Unassembled WGS sequence"/>
</dbReference>
<keyword evidence="2" id="KW-1133">Transmembrane helix</keyword>
<dbReference type="OrthoDB" id="2087782at2"/>
<name>A0A1G9XVI6_9FIRM</name>
<dbReference type="Pfam" id="PF09527">
    <property type="entry name" value="ATPase_gene1"/>
    <property type="match status" value="1"/>
</dbReference>
<keyword evidence="2" id="KW-0812">Transmembrane</keyword>
<evidence type="ECO:0000256" key="2">
    <source>
        <dbReference type="SAM" id="Phobius"/>
    </source>
</evidence>
<feature type="transmembrane region" description="Helical" evidence="2">
    <location>
        <begin position="41"/>
        <end position="64"/>
    </location>
</feature>
<dbReference type="AlphaFoldDB" id="A0A1G9XVI6"/>
<protein>
    <submittedName>
        <fullName evidence="3">ATP synthase protein I</fullName>
    </submittedName>
</protein>
<dbReference type="RefSeq" id="WP_027430994.1">
    <property type="nucleotide sequence ID" value="NZ_FNHZ01000004.1"/>
</dbReference>
<gene>
    <name evidence="3" type="ORF">SAMN05216544_1647</name>
</gene>
<keyword evidence="2" id="KW-0472">Membrane</keyword>
<proteinExistence type="predicted"/>
<feature type="coiled-coil region" evidence="1">
    <location>
        <begin position="73"/>
        <end position="100"/>
    </location>
</feature>
<keyword evidence="4" id="KW-1185">Reference proteome</keyword>
<feature type="transmembrane region" description="Helical" evidence="2">
    <location>
        <begin position="12"/>
        <end position="35"/>
    </location>
</feature>
<keyword evidence="1" id="KW-0175">Coiled coil</keyword>
<evidence type="ECO:0000256" key="1">
    <source>
        <dbReference type="SAM" id="Coils"/>
    </source>
</evidence>
<evidence type="ECO:0000313" key="4">
    <source>
        <dbReference type="Proteomes" id="UP000187651"/>
    </source>
</evidence>
<dbReference type="EMBL" id="FNHZ01000004">
    <property type="protein sequence ID" value="SDN00446.1"/>
    <property type="molecule type" value="Genomic_DNA"/>
</dbReference>
<sequence length="100" mass="11245">MENKGKALRNIVLVSQISICVMVPLFVCVALGVWLDGKFNTNLFSLVLTILGIAAGGRNAYALVKATIVQEEAKRKRDEEALIQEKLDNYNREHKNERDE</sequence>
<evidence type="ECO:0000313" key="3">
    <source>
        <dbReference type="EMBL" id="SDN00446.1"/>
    </source>
</evidence>
<accession>A0A1G9XVI6</accession>
<reference evidence="4" key="1">
    <citation type="submission" date="2016-10" db="EMBL/GenBank/DDBJ databases">
        <authorList>
            <person name="Varghese N."/>
            <person name="Submissions S."/>
        </authorList>
    </citation>
    <scope>NUCLEOTIDE SEQUENCE [LARGE SCALE GENOMIC DNA]</scope>
    <source>
        <strain evidence="4">M83</strain>
    </source>
</reference>
<dbReference type="InterPro" id="IPR032820">
    <property type="entry name" value="ATPase_put"/>
</dbReference>